<evidence type="ECO:0000313" key="7">
    <source>
        <dbReference type="EMBL" id="CAD6492089.1"/>
    </source>
</evidence>
<evidence type="ECO:0000256" key="3">
    <source>
        <dbReference type="ARBA" id="ARBA00022692"/>
    </source>
</evidence>
<dbReference type="PANTHER" id="PTHR13353">
    <property type="entry name" value="TRANSMEMBRANE PROTEIN 19"/>
    <property type="match status" value="1"/>
</dbReference>
<evidence type="ECO:0000256" key="2">
    <source>
        <dbReference type="ARBA" id="ARBA00009012"/>
    </source>
</evidence>
<dbReference type="InterPro" id="IPR002794">
    <property type="entry name" value="DUF92_TMEM19"/>
</dbReference>
<evidence type="ECO:0000256" key="6">
    <source>
        <dbReference type="SAM" id="Phobius"/>
    </source>
</evidence>
<proteinExistence type="inferred from homology"/>
<feature type="transmembrane region" description="Helical" evidence="6">
    <location>
        <begin position="176"/>
        <end position="193"/>
    </location>
</feature>
<feature type="transmembrane region" description="Helical" evidence="6">
    <location>
        <begin position="77"/>
        <end position="103"/>
    </location>
</feature>
<keyword evidence="5 6" id="KW-0472">Membrane</keyword>
<evidence type="ECO:0000256" key="5">
    <source>
        <dbReference type="ARBA" id="ARBA00023136"/>
    </source>
</evidence>
<organism evidence="7 8">
    <name type="scientific">Candidatus Argoarchaeum ethanivorans</name>
    <dbReference type="NCBI Taxonomy" id="2608793"/>
    <lineage>
        <taxon>Archaea</taxon>
        <taxon>Methanobacteriati</taxon>
        <taxon>Methanobacteriota</taxon>
        <taxon>Stenosarchaea group</taxon>
        <taxon>Methanomicrobia</taxon>
        <taxon>Methanosarcinales</taxon>
        <taxon>Methanosarcinales incertae sedis</taxon>
        <taxon>GOM Arc I cluster</taxon>
        <taxon>Candidatus Argoarchaeum</taxon>
    </lineage>
</organism>
<comment type="similarity">
    <text evidence="2">Belongs to the TMEM19 family.</text>
</comment>
<evidence type="ECO:0008006" key="9">
    <source>
        <dbReference type="Google" id="ProtNLM"/>
    </source>
</evidence>
<sequence length="435" mass="46916">MDQHYNQFQTLLLGLLVFTQPVIKDHGFALLILITSLVLFIKNNTTAKQFQRSFNISISLFVMVLLKIVLNNCGYTFNFYVIGAAAAIIAIAGPLTEIQLRYLSNHKNNTFDTYFLTEKTAKPTLLYLFNGVIIASLTCLILTGNTIEFRSMLFLSVIGSLTAVLLSVIPHAHKDFTTIIGTAMAIWLFANIGYTAEPAQLMVAIIIALLLSYAAYKKDVADISAMIAATLIGVIIISFTNLLWFAPLIAFFSIGGGFTKYKYEYKKAKGVAEKKGGVRSYTNVFSNSLPAFSLAISYQAFPVYQDIILIAYLASLSTALGDTLASEIGQTSKSQPRMITTLKKTNAGTDGGITLAGECASIMGAFIIAMIAAITQLIPFHPTSILVITFAGLLGTNIDSLLGATLQQKKLLSNDGVNLASTSASAVIIAICTTL</sequence>
<keyword evidence="3 6" id="KW-0812">Transmembrane</keyword>
<feature type="transmembrane region" description="Helical" evidence="6">
    <location>
        <begin position="124"/>
        <end position="143"/>
    </location>
</feature>
<keyword evidence="4 6" id="KW-1133">Transmembrane helix</keyword>
<dbReference type="Proteomes" id="UP000612009">
    <property type="component" value="Unassembled WGS sequence"/>
</dbReference>
<comment type="caution">
    <text evidence="7">The sequence shown here is derived from an EMBL/GenBank/DDBJ whole genome shotgun (WGS) entry which is preliminary data.</text>
</comment>
<feature type="transmembrane region" description="Helical" evidence="6">
    <location>
        <begin position="384"/>
        <end position="404"/>
    </location>
</feature>
<feature type="transmembrane region" description="Helical" evidence="6">
    <location>
        <begin position="199"/>
        <end position="216"/>
    </location>
</feature>
<dbReference type="AlphaFoldDB" id="A0A811T9E9"/>
<feature type="transmembrane region" description="Helical" evidence="6">
    <location>
        <begin position="149"/>
        <end position="169"/>
    </location>
</feature>
<dbReference type="PANTHER" id="PTHR13353:SF5">
    <property type="entry name" value="TRANSMEMBRANE PROTEIN 19"/>
    <property type="match status" value="1"/>
</dbReference>
<evidence type="ECO:0000256" key="4">
    <source>
        <dbReference type="ARBA" id="ARBA00022989"/>
    </source>
</evidence>
<feature type="transmembrane region" description="Helical" evidence="6">
    <location>
        <begin position="353"/>
        <end position="378"/>
    </location>
</feature>
<gene>
    <name evidence="7" type="ORF">LAKADJCE_00240</name>
</gene>
<name>A0A811T9E9_9EURY</name>
<reference evidence="7" key="1">
    <citation type="submission" date="2020-10" db="EMBL/GenBank/DDBJ databases">
        <authorList>
            <person name="Hahn C.J."/>
            <person name="Laso-Perez R."/>
            <person name="Vulcano F."/>
            <person name="Vaziourakis K.-M."/>
            <person name="Stokke R."/>
            <person name="Steen I.H."/>
            <person name="Teske A."/>
            <person name="Boetius A."/>
            <person name="Liebeke M."/>
            <person name="Amann R."/>
            <person name="Knittel K."/>
        </authorList>
    </citation>
    <scope>NUCLEOTIDE SEQUENCE</scope>
    <source>
        <strain evidence="7">Gfbio:e3339647-f889-4370-9287-4fb5cb688e4c:AG392J18_GoMArc1</strain>
    </source>
</reference>
<accession>A0A811T9E9</accession>
<dbReference type="GO" id="GO:0016020">
    <property type="term" value="C:membrane"/>
    <property type="evidence" value="ECO:0007669"/>
    <property type="project" value="UniProtKB-SubCell"/>
</dbReference>
<dbReference type="Pfam" id="PF01940">
    <property type="entry name" value="DUF92"/>
    <property type="match status" value="1"/>
</dbReference>
<comment type="subcellular location">
    <subcellularLocation>
        <location evidence="1">Membrane</location>
        <topology evidence="1">Multi-pass membrane protein</topology>
    </subcellularLocation>
</comment>
<evidence type="ECO:0000313" key="8">
    <source>
        <dbReference type="Proteomes" id="UP000612009"/>
    </source>
</evidence>
<feature type="transmembrane region" description="Helical" evidence="6">
    <location>
        <begin position="22"/>
        <end position="41"/>
    </location>
</feature>
<dbReference type="EMBL" id="CAJHIR010000010">
    <property type="protein sequence ID" value="CAD6492089.1"/>
    <property type="molecule type" value="Genomic_DNA"/>
</dbReference>
<feature type="transmembrane region" description="Helical" evidence="6">
    <location>
        <begin position="53"/>
        <end position="71"/>
    </location>
</feature>
<evidence type="ECO:0000256" key="1">
    <source>
        <dbReference type="ARBA" id="ARBA00004141"/>
    </source>
</evidence>
<protein>
    <recommendedName>
        <fullName evidence="9">TIGR00297 family protein</fullName>
    </recommendedName>
</protein>
<feature type="transmembrane region" description="Helical" evidence="6">
    <location>
        <begin position="307"/>
        <end position="325"/>
    </location>
</feature>